<dbReference type="Gene3D" id="6.10.340.10">
    <property type="match status" value="1"/>
</dbReference>
<feature type="domain" description="Response regulatory" evidence="9">
    <location>
        <begin position="807"/>
        <end position="927"/>
    </location>
</feature>
<dbReference type="PANTHER" id="PTHR45339">
    <property type="entry name" value="HYBRID SIGNAL TRANSDUCTION HISTIDINE KINASE J"/>
    <property type="match status" value="1"/>
</dbReference>
<keyword evidence="7" id="KW-1133">Transmembrane helix</keyword>
<evidence type="ECO:0000256" key="3">
    <source>
        <dbReference type="ARBA" id="ARBA00022553"/>
    </source>
</evidence>
<dbReference type="Proteomes" id="UP001156669">
    <property type="component" value="Unassembled WGS sequence"/>
</dbReference>
<dbReference type="PANTHER" id="PTHR45339:SF1">
    <property type="entry name" value="HYBRID SIGNAL TRANSDUCTION HISTIDINE KINASE J"/>
    <property type="match status" value="1"/>
</dbReference>
<dbReference type="InterPro" id="IPR003594">
    <property type="entry name" value="HATPase_dom"/>
</dbReference>
<evidence type="ECO:0000256" key="2">
    <source>
        <dbReference type="ARBA" id="ARBA00012438"/>
    </source>
</evidence>
<feature type="modified residue" description="4-aspartylphosphate" evidence="6">
    <location>
        <position position="857"/>
    </location>
</feature>
<keyword evidence="10" id="KW-0418">Kinase</keyword>
<dbReference type="Gene3D" id="3.40.50.2300">
    <property type="match status" value="1"/>
</dbReference>
<dbReference type="InterPro" id="IPR036890">
    <property type="entry name" value="HATPase_C_sf"/>
</dbReference>
<sequence>MAKSKVIREKWTLLRVRGGWSRAKTYHPGSYLIYESSLVLIRKPFINSGKRMIKPSIKIRLALLALLPAAVICVFAIHQFTENSRQVARLNQTVSNIQGLKLISEASHFVYEMEKERHQYGEEQPLPIEVKVQQGNALALYEAFTRNNHTNEYANDLKLAMFQVIAGDLKDSINAGDWSFQLLQEMSEELIQHYHLFDSDEAHWMQDFISYLAQLSYWTQKEAWLTYRLVLEPDSLPSQSLFFQAIERQQQSLEGFLDLGASNEQVEKLLSLFTSPRYLSTVESRSRLLAGEMSQTDYVTYLRGLDHRVQRLQVMTGGFTQQVEDTLLVQVRSQKQSIMWMTSGVLVIIILLCWLGFSTWYRVHSKLDSMTHSLNALIHENIKGEKVVVDGNDEFTVFAKQVNRMIEEQHRQTQEILQTKESAISANRAKSVFLASMSHEIRTPLNGIIGMTEILSQSELSDHQKEVLTDIDTSSHTLLTLLNDILDLSKIESGHLQLSLIETDIREVVYQSMILFQSKATSKQLELNINLDERIPPRIMVDDHRIKQILMNLVSNAVKFTQEGYISIDIDYQESTTQKSIFLVFRVTDTGVGVESDKLATIFEPFTQEDEGISRQFGGTGLGLAICRQLVAMMGGKLTATSTKGLGTSFEFSIEVEVLPVFGWRSEVIRTGLLIADHYAYTEQIIKECRLSGIQLSNIHSLQEVVAQDHEFDVIFYCHNGKQHLENAIDELNRHLDISRVIVCQHHLTTTYTNSERIHAVLTQPFLGNRFRHAIDELAQVEQNTKSYNVTSTAVIHSVNQSRTHRRILIAEDNLMNQKIASFFLDKAGYDYLIASNGQEALEAITKGEQFDAILMDCMMPVMDGLTATKEIRRWEKEVGSDKITIIALTASVLEEDIQNCFAAGMDAYLPKPYKSNQLFELFNELKLA</sequence>
<evidence type="ECO:0000256" key="6">
    <source>
        <dbReference type="PROSITE-ProRule" id="PRU00169"/>
    </source>
</evidence>
<dbReference type="Pfam" id="PF02518">
    <property type="entry name" value="HATPase_c"/>
    <property type="match status" value="1"/>
</dbReference>
<dbReference type="GO" id="GO:0016301">
    <property type="term" value="F:kinase activity"/>
    <property type="evidence" value="ECO:0007669"/>
    <property type="project" value="UniProtKB-KW"/>
</dbReference>
<dbReference type="InterPro" id="IPR005467">
    <property type="entry name" value="His_kinase_dom"/>
</dbReference>
<keyword evidence="10" id="KW-0808">Transferase</keyword>
<comment type="catalytic activity">
    <reaction evidence="1">
        <text>ATP + protein L-histidine = ADP + protein N-phospho-L-histidine.</text>
        <dbReference type="EC" id="2.7.13.3"/>
    </reaction>
</comment>
<dbReference type="SUPFAM" id="SSF47384">
    <property type="entry name" value="Homodimeric domain of signal transducing histidine kinase"/>
    <property type="match status" value="1"/>
</dbReference>
<evidence type="ECO:0000256" key="5">
    <source>
        <dbReference type="ARBA" id="ARBA00023012"/>
    </source>
</evidence>
<dbReference type="EMBL" id="BSOE01000054">
    <property type="protein sequence ID" value="GLR05718.1"/>
    <property type="molecule type" value="Genomic_DNA"/>
</dbReference>
<dbReference type="CDD" id="cd17546">
    <property type="entry name" value="REC_hyHK_CKI1_RcsC-like"/>
    <property type="match status" value="1"/>
</dbReference>
<feature type="transmembrane region" description="Helical" evidence="7">
    <location>
        <begin position="61"/>
        <end position="80"/>
    </location>
</feature>
<keyword evidence="4" id="KW-0378">Hydrolase</keyword>
<keyword evidence="7" id="KW-0472">Membrane</keyword>
<evidence type="ECO:0000256" key="7">
    <source>
        <dbReference type="SAM" id="Phobius"/>
    </source>
</evidence>
<gene>
    <name evidence="10" type="ORF">GCM10007906_33060</name>
</gene>
<dbReference type="InterPro" id="IPR011006">
    <property type="entry name" value="CheY-like_superfamily"/>
</dbReference>
<organism evidence="10 11">
    <name type="scientific">Vibrio hyugaensis</name>
    <dbReference type="NCBI Taxonomy" id="1534743"/>
    <lineage>
        <taxon>Bacteria</taxon>
        <taxon>Pseudomonadati</taxon>
        <taxon>Pseudomonadota</taxon>
        <taxon>Gammaproteobacteria</taxon>
        <taxon>Vibrionales</taxon>
        <taxon>Vibrionaceae</taxon>
        <taxon>Vibrio</taxon>
    </lineage>
</organism>
<keyword evidence="7" id="KW-0812">Transmembrane</keyword>
<reference evidence="11" key="1">
    <citation type="journal article" date="2019" name="Int. J. Syst. Evol. Microbiol.">
        <title>The Global Catalogue of Microorganisms (GCM) 10K type strain sequencing project: providing services to taxonomists for standard genome sequencing and annotation.</title>
        <authorList>
            <consortium name="The Broad Institute Genomics Platform"/>
            <consortium name="The Broad Institute Genome Sequencing Center for Infectious Disease"/>
            <person name="Wu L."/>
            <person name="Ma J."/>
        </authorList>
    </citation>
    <scope>NUCLEOTIDE SEQUENCE [LARGE SCALE GENOMIC DNA]</scope>
    <source>
        <strain evidence="11">NBRC 110633</strain>
    </source>
</reference>
<dbReference type="Pfam" id="PF00512">
    <property type="entry name" value="HisKA"/>
    <property type="match status" value="1"/>
</dbReference>
<proteinExistence type="predicted"/>
<dbReference type="InterPro" id="IPR036097">
    <property type="entry name" value="HisK_dim/P_sf"/>
</dbReference>
<evidence type="ECO:0000256" key="4">
    <source>
        <dbReference type="ARBA" id="ARBA00022801"/>
    </source>
</evidence>
<comment type="caution">
    <text evidence="10">The sequence shown here is derived from an EMBL/GenBank/DDBJ whole genome shotgun (WGS) entry which is preliminary data.</text>
</comment>
<dbReference type="SMART" id="SM00387">
    <property type="entry name" value="HATPase_c"/>
    <property type="match status" value="1"/>
</dbReference>
<keyword evidence="5" id="KW-0902">Two-component regulatory system</keyword>
<keyword evidence="11" id="KW-1185">Reference proteome</keyword>
<dbReference type="Gene3D" id="1.10.287.130">
    <property type="match status" value="1"/>
</dbReference>
<dbReference type="SMART" id="SM00388">
    <property type="entry name" value="HisKA"/>
    <property type="match status" value="1"/>
</dbReference>
<dbReference type="InterPro" id="IPR004358">
    <property type="entry name" value="Sig_transdc_His_kin-like_C"/>
</dbReference>
<protein>
    <recommendedName>
        <fullName evidence="2">histidine kinase</fullName>
        <ecNumber evidence="2">2.7.13.3</ecNumber>
    </recommendedName>
</protein>
<dbReference type="PROSITE" id="PS50109">
    <property type="entry name" value="HIS_KIN"/>
    <property type="match status" value="1"/>
</dbReference>
<dbReference type="InterPro" id="IPR001789">
    <property type="entry name" value="Sig_transdc_resp-reg_receiver"/>
</dbReference>
<dbReference type="CDD" id="cd16922">
    <property type="entry name" value="HATPase_EvgS-ArcB-TorS-like"/>
    <property type="match status" value="1"/>
</dbReference>
<dbReference type="Pfam" id="PF00072">
    <property type="entry name" value="Response_reg"/>
    <property type="match status" value="1"/>
</dbReference>
<dbReference type="SMART" id="SM00448">
    <property type="entry name" value="REC"/>
    <property type="match status" value="1"/>
</dbReference>
<feature type="domain" description="Histidine kinase" evidence="8">
    <location>
        <begin position="436"/>
        <end position="658"/>
    </location>
</feature>
<evidence type="ECO:0000256" key="1">
    <source>
        <dbReference type="ARBA" id="ARBA00000085"/>
    </source>
</evidence>
<evidence type="ECO:0000259" key="9">
    <source>
        <dbReference type="PROSITE" id="PS50110"/>
    </source>
</evidence>
<name>A0ABQ5Y451_9VIBR</name>
<keyword evidence="3 6" id="KW-0597">Phosphoprotein</keyword>
<accession>A0ABQ5Y451</accession>
<dbReference type="PRINTS" id="PR00344">
    <property type="entry name" value="BCTRLSENSOR"/>
</dbReference>
<dbReference type="EC" id="2.7.13.3" evidence="2"/>
<evidence type="ECO:0000313" key="10">
    <source>
        <dbReference type="EMBL" id="GLR05718.1"/>
    </source>
</evidence>
<dbReference type="Gene3D" id="3.30.565.10">
    <property type="entry name" value="Histidine kinase-like ATPase, C-terminal domain"/>
    <property type="match status" value="1"/>
</dbReference>
<dbReference type="InterPro" id="IPR003661">
    <property type="entry name" value="HisK_dim/P_dom"/>
</dbReference>
<dbReference type="PROSITE" id="PS50110">
    <property type="entry name" value="RESPONSE_REGULATORY"/>
    <property type="match status" value="1"/>
</dbReference>
<evidence type="ECO:0000259" key="8">
    <source>
        <dbReference type="PROSITE" id="PS50109"/>
    </source>
</evidence>
<evidence type="ECO:0000313" key="11">
    <source>
        <dbReference type="Proteomes" id="UP001156669"/>
    </source>
</evidence>
<dbReference type="SUPFAM" id="SSF52172">
    <property type="entry name" value="CheY-like"/>
    <property type="match status" value="1"/>
</dbReference>
<dbReference type="CDD" id="cd00082">
    <property type="entry name" value="HisKA"/>
    <property type="match status" value="1"/>
</dbReference>
<dbReference type="SUPFAM" id="SSF55874">
    <property type="entry name" value="ATPase domain of HSP90 chaperone/DNA topoisomerase II/histidine kinase"/>
    <property type="match status" value="1"/>
</dbReference>